<accession>A0A1N7KPM3</accession>
<keyword evidence="1" id="KW-0812">Transmembrane</keyword>
<proteinExistence type="predicted"/>
<evidence type="ECO:0000256" key="1">
    <source>
        <dbReference type="SAM" id="Phobius"/>
    </source>
</evidence>
<dbReference type="EMBL" id="FTOC01000015">
    <property type="protein sequence ID" value="SIS63491.1"/>
    <property type="molecule type" value="Genomic_DNA"/>
</dbReference>
<dbReference type="AlphaFoldDB" id="A0A1N7KPM3"/>
<keyword evidence="1" id="KW-0472">Membrane</keyword>
<feature type="transmembrane region" description="Helical" evidence="1">
    <location>
        <begin position="38"/>
        <end position="59"/>
    </location>
</feature>
<reference evidence="3" key="1">
    <citation type="submission" date="2017-01" db="EMBL/GenBank/DDBJ databases">
        <authorList>
            <person name="Varghese N."/>
            <person name="Submissions S."/>
        </authorList>
    </citation>
    <scope>NUCLEOTIDE SEQUENCE [LARGE SCALE GENOMIC DNA]</scope>
    <source>
        <strain evidence="3">DSM 23127</strain>
    </source>
</reference>
<evidence type="ECO:0000313" key="2">
    <source>
        <dbReference type="EMBL" id="SIS63491.1"/>
    </source>
</evidence>
<gene>
    <name evidence="2" type="ORF">SAMN05421687_11523</name>
</gene>
<dbReference type="Proteomes" id="UP000187608">
    <property type="component" value="Unassembled WGS sequence"/>
</dbReference>
<keyword evidence="1" id="KW-1133">Transmembrane helix</keyword>
<feature type="transmembrane region" description="Helical" evidence="1">
    <location>
        <begin position="6"/>
        <end position="26"/>
    </location>
</feature>
<organism evidence="2 3">
    <name type="scientific">Salimicrobium flavidum</name>
    <dbReference type="NCBI Taxonomy" id="570947"/>
    <lineage>
        <taxon>Bacteria</taxon>
        <taxon>Bacillati</taxon>
        <taxon>Bacillota</taxon>
        <taxon>Bacilli</taxon>
        <taxon>Bacillales</taxon>
        <taxon>Bacillaceae</taxon>
        <taxon>Salimicrobium</taxon>
    </lineage>
</organism>
<protein>
    <submittedName>
        <fullName evidence="2">Uncharacterized protein</fullName>
    </submittedName>
</protein>
<evidence type="ECO:0000313" key="3">
    <source>
        <dbReference type="Proteomes" id="UP000187608"/>
    </source>
</evidence>
<keyword evidence="3" id="KW-1185">Reference proteome</keyword>
<sequence length="60" mass="6662">MIGDAVGRVLVLVSLLCSGAFFRYIKTTYFPKTKGVRVVNRNAFTVFVGITVLGTYLLFQ</sequence>
<name>A0A1N7KPM3_9BACI</name>